<name>A0A0F8ZQD0_9ZZZZ</name>
<feature type="non-terminal residue" evidence="1">
    <location>
        <position position="445"/>
    </location>
</feature>
<organism evidence="1">
    <name type="scientific">marine sediment metagenome</name>
    <dbReference type="NCBI Taxonomy" id="412755"/>
    <lineage>
        <taxon>unclassified sequences</taxon>
        <taxon>metagenomes</taxon>
        <taxon>ecological metagenomes</taxon>
    </lineage>
</organism>
<feature type="non-terminal residue" evidence="1">
    <location>
        <position position="1"/>
    </location>
</feature>
<dbReference type="SUPFAM" id="SSF49899">
    <property type="entry name" value="Concanavalin A-like lectins/glucanases"/>
    <property type="match status" value="2"/>
</dbReference>
<dbReference type="EMBL" id="LAZR01046637">
    <property type="protein sequence ID" value="KKK96077.1"/>
    <property type="molecule type" value="Genomic_DNA"/>
</dbReference>
<dbReference type="Pfam" id="PF13385">
    <property type="entry name" value="Laminin_G_3"/>
    <property type="match status" value="1"/>
</dbReference>
<evidence type="ECO:0000313" key="1">
    <source>
        <dbReference type="EMBL" id="KKK96077.1"/>
    </source>
</evidence>
<reference evidence="1" key="1">
    <citation type="journal article" date="2015" name="Nature">
        <title>Complex archaea that bridge the gap between prokaryotes and eukaryotes.</title>
        <authorList>
            <person name="Spang A."/>
            <person name="Saw J.H."/>
            <person name="Jorgensen S.L."/>
            <person name="Zaremba-Niedzwiedzka K."/>
            <person name="Martijn J."/>
            <person name="Lind A.E."/>
            <person name="van Eijk R."/>
            <person name="Schleper C."/>
            <person name="Guy L."/>
            <person name="Ettema T.J."/>
        </authorList>
    </citation>
    <scope>NUCLEOTIDE SEQUENCE</scope>
</reference>
<proteinExistence type="predicted"/>
<dbReference type="InterPro" id="IPR013320">
    <property type="entry name" value="ConA-like_dom_sf"/>
</dbReference>
<sequence>QPYDETNVTMTQGEYFNTTEMQVDDDIYAGYNYTGVGEYRATYSFTDELGETGTDIDWITFIDSTDGGYSAEVIASEDGHKNVIKFLTDGDNGAYTGWYQDHPDQTADGTTVEFWFKYIDYGQGGFTFYFTGLSSLVNFIGFDSVANIFLWYYGDGGGGTTSSSTPAPADMWHHVTMIYDFTADTYDIYLNGILRGDDKPYYNDNLDTGISNYRLQNDGFGGVNSAESYFDAAGHSWDNDYMVGWNREEYAFFGDYNSTYSFEGDLIGSNPAGWTVYEGGGTVNVIGSVGNHKKVVGIDDTDAVNIVNMYNIFTDGVQTSGTVELWVRTTDKSKDFGFRLQSSGTVAVQLVLGYNLILYYDLAGNPQNLIVPNNDQWYHIRIDFECGAGGYEGLAADRFHIYIDGVKYSDLEFRNVVTNVDRLHFSTITVHSNYIGYVDAIDYSW</sequence>
<dbReference type="AlphaFoldDB" id="A0A0F8ZQD0"/>
<protein>
    <recommendedName>
        <fullName evidence="2">LamG-like jellyroll fold domain-containing protein</fullName>
    </recommendedName>
</protein>
<gene>
    <name evidence="1" type="ORF">LCGC14_2666400</name>
</gene>
<accession>A0A0F8ZQD0</accession>
<comment type="caution">
    <text evidence="1">The sequence shown here is derived from an EMBL/GenBank/DDBJ whole genome shotgun (WGS) entry which is preliminary data.</text>
</comment>
<dbReference type="Gene3D" id="2.60.120.200">
    <property type="match status" value="2"/>
</dbReference>
<evidence type="ECO:0008006" key="2">
    <source>
        <dbReference type="Google" id="ProtNLM"/>
    </source>
</evidence>